<keyword evidence="2" id="KW-1185">Reference proteome</keyword>
<dbReference type="Gene3D" id="1.10.238.160">
    <property type="match status" value="1"/>
</dbReference>
<reference evidence="1" key="1">
    <citation type="submission" date="2023-07" db="EMBL/GenBank/DDBJ databases">
        <authorList>
            <person name="Kim M.K."/>
        </authorList>
    </citation>
    <scope>NUCLEOTIDE SEQUENCE</scope>
    <source>
        <strain evidence="1">CA1-15</strain>
    </source>
</reference>
<dbReference type="InterPro" id="IPR010260">
    <property type="entry name" value="AlpA"/>
</dbReference>
<evidence type="ECO:0000313" key="1">
    <source>
        <dbReference type="EMBL" id="MDO7843426.1"/>
    </source>
</evidence>
<sequence length="75" mass="8499">MPVDRNRDSLVRLPEVRRRTGLSTATIYRKMKGGEFPPKVQLSANVVAWYESDVGRWVANPMGWEDAAQAVPDVR</sequence>
<dbReference type="EMBL" id="JAUQSZ010000009">
    <property type="protein sequence ID" value="MDO7843426.1"/>
    <property type="molecule type" value="Genomic_DNA"/>
</dbReference>
<dbReference type="Pfam" id="PF05930">
    <property type="entry name" value="Phage_AlpA"/>
    <property type="match status" value="1"/>
</dbReference>
<organism evidence="1 2">
    <name type="scientific">Sphingomonas immobilis</name>
    <dbReference type="NCBI Taxonomy" id="3063997"/>
    <lineage>
        <taxon>Bacteria</taxon>
        <taxon>Pseudomonadati</taxon>
        <taxon>Pseudomonadota</taxon>
        <taxon>Alphaproteobacteria</taxon>
        <taxon>Sphingomonadales</taxon>
        <taxon>Sphingomonadaceae</taxon>
        <taxon>Sphingomonas</taxon>
    </lineage>
</organism>
<name>A0ABT9A364_9SPHN</name>
<evidence type="ECO:0000313" key="2">
    <source>
        <dbReference type="Proteomes" id="UP001176468"/>
    </source>
</evidence>
<comment type="caution">
    <text evidence="1">The sequence shown here is derived from an EMBL/GenBank/DDBJ whole genome shotgun (WGS) entry which is preliminary data.</text>
</comment>
<dbReference type="PANTHER" id="PTHR36154:SF1">
    <property type="entry name" value="DNA-BINDING TRANSCRIPTIONAL ACTIVATOR ALPA"/>
    <property type="match status" value="1"/>
</dbReference>
<proteinExistence type="predicted"/>
<accession>A0ABT9A364</accession>
<gene>
    <name evidence="1" type="ORF">Q5H94_13910</name>
</gene>
<dbReference type="Proteomes" id="UP001176468">
    <property type="component" value="Unassembled WGS sequence"/>
</dbReference>
<dbReference type="InterPro" id="IPR052931">
    <property type="entry name" value="Prophage_regulatory_activator"/>
</dbReference>
<dbReference type="RefSeq" id="WP_304561878.1">
    <property type="nucleotide sequence ID" value="NZ_JAUQSZ010000009.1"/>
</dbReference>
<protein>
    <submittedName>
        <fullName evidence="1">AlpA family phage regulatory protein</fullName>
    </submittedName>
</protein>
<dbReference type="PANTHER" id="PTHR36154">
    <property type="entry name" value="DNA-BINDING TRANSCRIPTIONAL ACTIVATOR ALPA"/>
    <property type="match status" value="1"/>
</dbReference>